<reference evidence="2" key="1">
    <citation type="journal article" date="2023" name="Science">
        <title>Genome structures resolve the early diversification of teleost fishes.</title>
        <authorList>
            <person name="Parey E."/>
            <person name="Louis A."/>
            <person name="Montfort J."/>
            <person name="Bouchez O."/>
            <person name="Roques C."/>
            <person name="Iampietro C."/>
            <person name="Lluch J."/>
            <person name="Castinel A."/>
            <person name="Donnadieu C."/>
            <person name="Desvignes T."/>
            <person name="Floi Bucao C."/>
            <person name="Jouanno E."/>
            <person name="Wen M."/>
            <person name="Mejri S."/>
            <person name="Dirks R."/>
            <person name="Jansen H."/>
            <person name="Henkel C."/>
            <person name="Chen W.J."/>
            <person name="Zahm M."/>
            <person name="Cabau C."/>
            <person name="Klopp C."/>
            <person name="Thompson A.W."/>
            <person name="Robinson-Rechavi M."/>
            <person name="Braasch I."/>
            <person name="Lecointre G."/>
            <person name="Bobe J."/>
            <person name="Postlethwait J.H."/>
            <person name="Berthelot C."/>
            <person name="Roest Crollius H."/>
            <person name="Guiguen Y."/>
        </authorList>
    </citation>
    <scope>NUCLEOTIDE SEQUENCE</scope>
    <source>
        <strain evidence="2">WJC10195</strain>
    </source>
</reference>
<feature type="compositionally biased region" description="Low complexity" evidence="1">
    <location>
        <begin position="47"/>
        <end position="70"/>
    </location>
</feature>
<organism evidence="2 3">
    <name type="scientific">Synaphobranchus kaupii</name>
    <name type="common">Kaup's arrowtooth eel</name>
    <dbReference type="NCBI Taxonomy" id="118154"/>
    <lineage>
        <taxon>Eukaryota</taxon>
        <taxon>Metazoa</taxon>
        <taxon>Chordata</taxon>
        <taxon>Craniata</taxon>
        <taxon>Vertebrata</taxon>
        <taxon>Euteleostomi</taxon>
        <taxon>Actinopterygii</taxon>
        <taxon>Neopterygii</taxon>
        <taxon>Teleostei</taxon>
        <taxon>Anguilliformes</taxon>
        <taxon>Synaphobranchidae</taxon>
        <taxon>Synaphobranchus</taxon>
    </lineage>
</organism>
<evidence type="ECO:0000313" key="3">
    <source>
        <dbReference type="Proteomes" id="UP001152622"/>
    </source>
</evidence>
<evidence type="ECO:0000313" key="2">
    <source>
        <dbReference type="EMBL" id="KAJ8379583.1"/>
    </source>
</evidence>
<sequence length="134" mass="14626">MCPTQTGIVQKQRALQAAEEGLLSSSACPLCTASSVQRPASTATVNSHSRTSPRSERSPPLLLHPHFPTLQDPLPCLAKKPRLPMTARHQNRTTAADRTADLPRHTTQARLRNENHSGRTGQAEWAPEADFSTD</sequence>
<keyword evidence="3" id="KW-1185">Reference proteome</keyword>
<dbReference type="EMBL" id="JAINUF010000001">
    <property type="protein sequence ID" value="KAJ8379583.1"/>
    <property type="molecule type" value="Genomic_DNA"/>
</dbReference>
<name>A0A9Q1G9K6_SYNKA</name>
<gene>
    <name evidence="2" type="ORF">SKAU_G00003610</name>
</gene>
<dbReference type="Proteomes" id="UP001152622">
    <property type="component" value="Chromosome 1"/>
</dbReference>
<evidence type="ECO:0000256" key="1">
    <source>
        <dbReference type="SAM" id="MobiDB-lite"/>
    </source>
</evidence>
<dbReference type="AlphaFoldDB" id="A0A9Q1G9K6"/>
<comment type="caution">
    <text evidence="2">The sequence shown here is derived from an EMBL/GenBank/DDBJ whole genome shotgun (WGS) entry which is preliminary data.</text>
</comment>
<feature type="compositionally biased region" description="Polar residues" evidence="1">
    <location>
        <begin position="34"/>
        <end position="46"/>
    </location>
</feature>
<accession>A0A9Q1G9K6</accession>
<proteinExistence type="predicted"/>
<feature type="region of interest" description="Disordered" evidence="1">
    <location>
        <begin position="34"/>
        <end position="134"/>
    </location>
</feature>
<protein>
    <submittedName>
        <fullName evidence="2">Uncharacterized protein</fullName>
    </submittedName>
</protein>